<feature type="transmembrane region" description="Helical" evidence="1">
    <location>
        <begin position="20"/>
        <end position="38"/>
    </location>
</feature>
<name>A0A6M1SYX7_9HYPH</name>
<dbReference type="Proteomes" id="UP000474802">
    <property type="component" value="Unassembled WGS sequence"/>
</dbReference>
<keyword evidence="1" id="KW-0472">Membrane</keyword>
<organism evidence="2 3">
    <name type="scientific">Devosia aurantiaca</name>
    <dbReference type="NCBI Taxonomy" id="2714858"/>
    <lineage>
        <taxon>Bacteria</taxon>
        <taxon>Pseudomonadati</taxon>
        <taxon>Pseudomonadota</taxon>
        <taxon>Alphaproteobacteria</taxon>
        <taxon>Hyphomicrobiales</taxon>
        <taxon>Devosiaceae</taxon>
        <taxon>Devosia</taxon>
    </lineage>
</organism>
<keyword evidence="3" id="KW-1185">Reference proteome</keyword>
<dbReference type="RefSeq" id="WP_164534129.1">
    <property type="nucleotide sequence ID" value="NZ_JAALFG010000002.1"/>
</dbReference>
<protein>
    <submittedName>
        <fullName evidence="2">Uncharacterized protein</fullName>
    </submittedName>
</protein>
<proteinExistence type="predicted"/>
<accession>A0A6M1SYX7</accession>
<dbReference type="EMBL" id="JAALFG010000002">
    <property type="protein sequence ID" value="NGP17881.1"/>
    <property type="molecule type" value="Genomic_DNA"/>
</dbReference>
<comment type="caution">
    <text evidence="2">The sequence shown here is derived from an EMBL/GenBank/DDBJ whole genome shotgun (WGS) entry which is preliminary data.</text>
</comment>
<gene>
    <name evidence="2" type="ORF">G5575_09635</name>
</gene>
<evidence type="ECO:0000256" key="1">
    <source>
        <dbReference type="SAM" id="Phobius"/>
    </source>
</evidence>
<evidence type="ECO:0000313" key="3">
    <source>
        <dbReference type="Proteomes" id="UP000474802"/>
    </source>
</evidence>
<keyword evidence="1" id="KW-1133">Transmembrane helix</keyword>
<sequence>MSFSTEADSRSYGAGIPYNLAGLTLLVLLVAVGFAYVIDQAGRSGGLVEPQLADANLVQQTIGGRELNIPANWFRYGEQIKGGFASQVDLRFNLDLSADAKPLPVEVTLLPRSRASASSELLDRVYLHQFGSGTREGYPGLVGKPMMAREGYEGETVWYDALSPNPFVAKCAIEVDPSLPDSCLRTIHLQSGIAAVLKFDSTALADWRRFDDELALWLGQIGAL</sequence>
<keyword evidence="1" id="KW-0812">Transmembrane</keyword>
<reference evidence="2 3" key="1">
    <citation type="submission" date="2020-02" db="EMBL/GenBank/DDBJ databases">
        <authorList>
            <person name="Khan S.A."/>
            <person name="Jeon C.O."/>
            <person name="Chun B.H."/>
        </authorList>
    </citation>
    <scope>NUCLEOTIDE SEQUENCE [LARGE SCALE GENOMIC DNA]</scope>
    <source>
        <strain evidence="2 3">H239</strain>
    </source>
</reference>
<dbReference type="AlphaFoldDB" id="A0A6M1SYX7"/>
<evidence type="ECO:0000313" key="2">
    <source>
        <dbReference type="EMBL" id="NGP17881.1"/>
    </source>
</evidence>
<reference evidence="2 3" key="2">
    <citation type="submission" date="2020-03" db="EMBL/GenBank/DDBJ databases">
        <title>Devosia chinhatensis sp. nov., isolated from a hexachlorocyclohexane (HCH) dump site in India.</title>
        <authorList>
            <person name="Kumar M."/>
            <person name="Lal R."/>
        </authorList>
    </citation>
    <scope>NUCLEOTIDE SEQUENCE [LARGE SCALE GENOMIC DNA]</scope>
    <source>
        <strain evidence="2 3">H239</strain>
    </source>
</reference>